<sequence length="198" mass="21987">MSAPVPPAHPPYGYVHPPPPRPTGRRRASGWWCLVPASFFLAALGVFGWAFAVPLMNFMEYYEIPADDDTYVLTVEEDSLQLISQAEDGRLEGCEVLDATTGDVLEQRPVEPWMAQVNEDFAFSKARWTFEAGSGDLEVTCWGSGDVEIADAPERGEDIRILMLVFGVPAILVGLGVIAMCIWLIFFTQRRPEPNPRV</sequence>
<name>A0A7Y9S0D0_9ACTN</name>
<keyword evidence="3" id="KW-1185">Reference proteome</keyword>
<dbReference type="AlphaFoldDB" id="A0A7Y9S0D0"/>
<accession>A0A7Y9S0D0</accession>
<evidence type="ECO:0000256" key="1">
    <source>
        <dbReference type="SAM" id="Phobius"/>
    </source>
</evidence>
<evidence type="ECO:0000313" key="3">
    <source>
        <dbReference type="Proteomes" id="UP000540656"/>
    </source>
</evidence>
<comment type="caution">
    <text evidence="2">The sequence shown here is derived from an EMBL/GenBank/DDBJ whole genome shotgun (WGS) entry which is preliminary data.</text>
</comment>
<protein>
    <submittedName>
        <fullName evidence="2">Uncharacterized protein</fullName>
    </submittedName>
</protein>
<organism evidence="2 3">
    <name type="scientific">Nocardioides daedukensis</name>
    <dbReference type="NCBI Taxonomy" id="634462"/>
    <lineage>
        <taxon>Bacteria</taxon>
        <taxon>Bacillati</taxon>
        <taxon>Actinomycetota</taxon>
        <taxon>Actinomycetes</taxon>
        <taxon>Propionibacteriales</taxon>
        <taxon>Nocardioidaceae</taxon>
        <taxon>Nocardioides</taxon>
    </lineage>
</organism>
<dbReference type="EMBL" id="JACCAA010000001">
    <property type="protein sequence ID" value="NYG58157.1"/>
    <property type="molecule type" value="Genomic_DNA"/>
</dbReference>
<keyword evidence="1" id="KW-0812">Transmembrane</keyword>
<feature type="transmembrane region" description="Helical" evidence="1">
    <location>
        <begin position="161"/>
        <end position="187"/>
    </location>
</feature>
<dbReference type="RefSeq" id="WP_179501344.1">
    <property type="nucleotide sequence ID" value="NZ_JACCAA010000001.1"/>
</dbReference>
<feature type="transmembrane region" description="Helical" evidence="1">
    <location>
        <begin position="31"/>
        <end position="52"/>
    </location>
</feature>
<gene>
    <name evidence="2" type="ORF">BJ980_001080</name>
</gene>
<evidence type="ECO:0000313" key="2">
    <source>
        <dbReference type="EMBL" id="NYG58157.1"/>
    </source>
</evidence>
<dbReference type="Proteomes" id="UP000540656">
    <property type="component" value="Unassembled WGS sequence"/>
</dbReference>
<keyword evidence="1" id="KW-0472">Membrane</keyword>
<proteinExistence type="predicted"/>
<reference evidence="2 3" key="1">
    <citation type="submission" date="2020-07" db="EMBL/GenBank/DDBJ databases">
        <title>Sequencing the genomes of 1000 actinobacteria strains.</title>
        <authorList>
            <person name="Klenk H.-P."/>
        </authorList>
    </citation>
    <scope>NUCLEOTIDE SEQUENCE [LARGE SCALE GENOMIC DNA]</scope>
    <source>
        <strain evidence="2 3">DSM 23819</strain>
    </source>
</reference>
<keyword evidence="1" id="KW-1133">Transmembrane helix</keyword>